<sequence>MKDEPPASFQSPESSRVRVITPLHERERLPLFRAMCVSLCRGIYTGDRPIPTIALKTTSQGLGIKTSFSRRKIFSFALFSLSLTVYHQFPSTLLHTFAC</sequence>
<organism evidence="1 2">
    <name type="scientific">Caerostris extrusa</name>
    <name type="common">Bark spider</name>
    <name type="synonym">Caerostris bankana</name>
    <dbReference type="NCBI Taxonomy" id="172846"/>
    <lineage>
        <taxon>Eukaryota</taxon>
        <taxon>Metazoa</taxon>
        <taxon>Ecdysozoa</taxon>
        <taxon>Arthropoda</taxon>
        <taxon>Chelicerata</taxon>
        <taxon>Arachnida</taxon>
        <taxon>Araneae</taxon>
        <taxon>Araneomorphae</taxon>
        <taxon>Entelegynae</taxon>
        <taxon>Araneoidea</taxon>
        <taxon>Araneidae</taxon>
        <taxon>Caerostris</taxon>
    </lineage>
</organism>
<evidence type="ECO:0000313" key="2">
    <source>
        <dbReference type="Proteomes" id="UP001054945"/>
    </source>
</evidence>
<accession>A0AAV4WIB8</accession>
<proteinExistence type="predicted"/>
<name>A0AAV4WIB8_CAEEX</name>
<reference evidence="1 2" key="1">
    <citation type="submission" date="2021-06" db="EMBL/GenBank/DDBJ databases">
        <title>Caerostris extrusa draft genome.</title>
        <authorList>
            <person name="Kono N."/>
            <person name="Arakawa K."/>
        </authorList>
    </citation>
    <scope>NUCLEOTIDE SEQUENCE [LARGE SCALE GENOMIC DNA]</scope>
</reference>
<keyword evidence="2" id="KW-1185">Reference proteome</keyword>
<dbReference type="Proteomes" id="UP001054945">
    <property type="component" value="Unassembled WGS sequence"/>
</dbReference>
<dbReference type="AlphaFoldDB" id="A0AAV4WIB8"/>
<gene>
    <name evidence="1" type="ORF">CEXT_320561</name>
</gene>
<evidence type="ECO:0000313" key="1">
    <source>
        <dbReference type="EMBL" id="GIY82103.1"/>
    </source>
</evidence>
<dbReference type="EMBL" id="BPLR01016209">
    <property type="protein sequence ID" value="GIY82103.1"/>
    <property type="molecule type" value="Genomic_DNA"/>
</dbReference>
<comment type="caution">
    <text evidence="1">The sequence shown here is derived from an EMBL/GenBank/DDBJ whole genome shotgun (WGS) entry which is preliminary data.</text>
</comment>
<protein>
    <submittedName>
        <fullName evidence="1">Uncharacterized protein</fullName>
    </submittedName>
</protein>